<gene>
    <name evidence="3" type="primary">Megf10_1</name>
    <name evidence="3" type="ORF">CHAPAP_R14767</name>
</gene>
<sequence>CHHATGECSCPPGWTGHGCEHRNSGRWGQGCARSCDPATGTCSCQPGFTRERCQ</sequence>
<dbReference type="PRINTS" id="PR00011">
    <property type="entry name" value="EGFLAMININ"/>
</dbReference>
<proteinExistence type="predicted"/>
<keyword evidence="1" id="KW-1015">Disulfide bond</keyword>
<dbReference type="PROSITE" id="PS50026">
    <property type="entry name" value="EGF_3"/>
    <property type="match status" value="1"/>
</dbReference>
<feature type="disulfide bond" evidence="1">
    <location>
        <begin position="10"/>
        <end position="19"/>
    </location>
</feature>
<evidence type="ECO:0000259" key="2">
    <source>
        <dbReference type="PROSITE" id="PS50026"/>
    </source>
</evidence>
<dbReference type="PROSITE" id="PS00022">
    <property type="entry name" value="EGF_1"/>
    <property type="match status" value="1"/>
</dbReference>
<evidence type="ECO:0000256" key="1">
    <source>
        <dbReference type="PROSITE-ProRule" id="PRU00076"/>
    </source>
</evidence>
<dbReference type="Proteomes" id="UP000541605">
    <property type="component" value="Unassembled WGS sequence"/>
</dbReference>
<dbReference type="PANTHER" id="PTHR24035">
    <property type="entry name" value="MULTIPLE EPIDERMAL GROWTH FACTOR-LIKE DOMAINS PROTEIN"/>
    <property type="match status" value="1"/>
</dbReference>
<comment type="caution">
    <text evidence="3">The sequence shown here is derived from an EMBL/GenBank/DDBJ whole genome shotgun (WGS) entry which is preliminary data.</text>
</comment>
<keyword evidence="1" id="KW-0245">EGF-like domain</keyword>
<dbReference type="InterPro" id="IPR000742">
    <property type="entry name" value="EGF"/>
</dbReference>
<accession>A0A7K8J0D8</accession>
<evidence type="ECO:0000313" key="3">
    <source>
        <dbReference type="EMBL" id="NXD97652.1"/>
    </source>
</evidence>
<dbReference type="EMBL" id="VWYX01000864">
    <property type="protein sequence ID" value="NXD97652.1"/>
    <property type="molecule type" value="Genomic_DNA"/>
</dbReference>
<keyword evidence="4" id="KW-1185">Reference proteome</keyword>
<evidence type="ECO:0000313" key="4">
    <source>
        <dbReference type="Proteomes" id="UP000541605"/>
    </source>
</evidence>
<dbReference type="Pfam" id="PF00053">
    <property type="entry name" value="EGF_laminin"/>
    <property type="match status" value="2"/>
</dbReference>
<feature type="non-terminal residue" evidence="3">
    <location>
        <position position="54"/>
    </location>
</feature>
<dbReference type="Gene3D" id="2.10.25.10">
    <property type="entry name" value="Laminin"/>
    <property type="match status" value="1"/>
</dbReference>
<organism evidence="3 4">
    <name type="scientific">Chaetorhynchus papuensis</name>
    <name type="common">pygmy drongo</name>
    <dbReference type="NCBI Taxonomy" id="254446"/>
    <lineage>
        <taxon>Eukaryota</taxon>
        <taxon>Metazoa</taxon>
        <taxon>Chordata</taxon>
        <taxon>Craniata</taxon>
        <taxon>Vertebrata</taxon>
        <taxon>Euteleostomi</taxon>
        <taxon>Archelosauria</taxon>
        <taxon>Archosauria</taxon>
        <taxon>Dinosauria</taxon>
        <taxon>Saurischia</taxon>
        <taxon>Theropoda</taxon>
        <taxon>Coelurosauria</taxon>
        <taxon>Aves</taxon>
        <taxon>Neognathae</taxon>
        <taxon>Neoaves</taxon>
        <taxon>Telluraves</taxon>
        <taxon>Australaves</taxon>
        <taxon>Passeriformes</taxon>
        <taxon>Rhipiduridae</taxon>
        <taxon>Chaetorhynchus</taxon>
    </lineage>
</organism>
<dbReference type="PANTHER" id="PTHR24035:SF109">
    <property type="entry name" value="PROTEIN DRAPER"/>
    <property type="match status" value="1"/>
</dbReference>
<dbReference type="AlphaFoldDB" id="A0A7K8J0D8"/>
<name>A0A7K8J0D8_9PASS</name>
<feature type="domain" description="EGF-like" evidence="2">
    <location>
        <begin position="1"/>
        <end position="20"/>
    </location>
</feature>
<feature type="non-terminal residue" evidence="3">
    <location>
        <position position="1"/>
    </location>
</feature>
<dbReference type="InterPro" id="IPR002049">
    <property type="entry name" value="LE_dom"/>
</dbReference>
<comment type="caution">
    <text evidence="1">Lacks conserved residue(s) required for the propagation of feature annotation.</text>
</comment>
<dbReference type="InterPro" id="IPR052108">
    <property type="entry name" value="MEGF/SIB"/>
</dbReference>
<dbReference type="PROSITE" id="PS01186">
    <property type="entry name" value="EGF_2"/>
    <property type="match status" value="1"/>
</dbReference>
<protein>
    <submittedName>
        <fullName evidence="3">MEG10 protein</fullName>
    </submittedName>
</protein>
<reference evidence="3 4" key="1">
    <citation type="submission" date="2019-09" db="EMBL/GenBank/DDBJ databases">
        <title>Bird 10,000 Genomes (B10K) Project - Family phase.</title>
        <authorList>
            <person name="Zhang G."/>
        </authorList>
    </citation>
    <scope>NUCLEOTIDE SEQUENCE [LARGE SCALE GENOMIC DNA]</scope>
    <source>
        <strain evidence="3">B10K-CU-031-19</strain>
        <tissue evidence="3">Muscle</tissue>
    </source>
</reference>